<sequence length="144" mass="16243">MASFTNQDLRKAGLKVTLPRIKILELLESAELHHMSAEEVYKALIEQGEDVGLATVYRVLTQFEQAGIVERHNFENNLSVFEITQEEHHDHLVCDVCGKIIEFHNAIIEEEQTKVAAEHGFKLSGHSLVLYGICDNQACKDNAK</sequence>
<feature type="binding site" evidence="14">
    <location>
        <position position="90"/>
    </location>
    <ligand>
        <name>Fe cation</name>
        <dbReference type="ChEBI" id="CHEBI:24875"/>
    </ligand>
</feature>
<dbReference type="SUPFAM" id="SSF46785">
    <property type="entry name" value="Winged helix' DNA-binding domain"/>
    <property type="match status" value="1"/>
</dbReference>
<dbReference type="InterPro" id="IPR043135">
    <property type="entry name" value="Fur_C"/>
</dbReference>
<comment type="cofactor">
    <cofactor evidence="14">
        <name>Mn(2+)</name>
        <dbReference type="ChEBI" id="CHEBI:29035"/>
    </cofactor>
    <cofactor evidence="14">
        <name>Fe(2+)</name>
        <dbReference type="ChEBI" id="CHEBI:29033"/>
    </cofactor>
    <text evidence="14">Binds 1 Mn(2+) or Fe(2+) ion per subunit.</text>
</comment>
<reference evidence="16 17" key="1">
    <citation type="submission" date="2020-08" db="EMBL/GenBank/DDBJ databases">
        <title>Genomic Encyclopedia of Type Strains, Phase III (KMG-III): the genomes of soil and plant-associated and newly described type strains.</title>
        <authorList>
            <person name="Whitman W."/>
        </authorList>
    </citation>
    <scope>NUCLEOTIDE SEQUENCE [LARGE SCALE GENOMIC DNA]</scope>
    <source>
        <strain evidence="16 17">CECT 5885</strain>
    </source>
</reference>
<dbReference type="Gene3D" id="1.10.10.10">
    <property type="entry name" value="Winged helix-like DNA-binding domain superfamily/Winged helix DNA-binding domain"/>
    <property type="match status" value="1"/>
</dbReference>
<evidence type="ECO:0000256" key="1">
    <source>
        <dbReference type="ARBA" id="ARBA00004496"/>
    </source>
</evidence>
<evidence type="ECO:0000256" key="15">
    <source>
        <dbReference type="RuleBase" id="RU364037"/>
    </source>
</evidence>
<keyword evidence="17" id="KW-1185">Reference proteome</keyword>
<dbReference type="Proteomes" id="UP000588111">
    <property type="component" value="Unassembled WGS sequence"/>
</dbReference>
<keyword evidence="10 15" id="KW-0805">Transcription regulation</keyword>
<dbReference type="InterPro" id="IPR036388">
    <property type="entry name" value="WH-like_DNA-bd_sf"/>
</dbReference>
<dbReference type="AlphaFoldDB" id="A0A839TCJ6"/>
<keyword evidence="6 15" id="KW-0678">Repressor</keyword>
<keyword evidence="11 15" id="KW-0238">DNA-binding</keyword>
<gene>
    <name evidence="15" type="primary">fur</name>
    <name evidence="16" type="ORF">FHS24_001261</name>
</gene>
<evidence type="ECO:0000256" key="10">
    <source>
        <dbReference type="ARBA" id="ARBA00023015"/>
    </source>
</evidence>
<dbReference type="GO" id="GO:0000976">
    <property type="term" value="F:transcription cis-regulatory region binding"/>
    <property type="evidence" value="ECO:0007669"/>
    <property type="project" value="TreeGrafter"/>
</dbReference>
<dbReference type="GO" id="GO:1900705">
    <property type="term" value="P:negative regulation of siderophore biosynthetic process"/>
    <property type="evidence" value="ECO:0007669"/>
    <property type="project" value="TreeGrafter"/>
</dbReference>
<keyword evidence="8 13" id="KW-0862">Zinc</keyword>
<comment type="caution">
    <text evidence="16">The sequence shown here is derived from an EMBL/GenBank/DDBJ whole genome shotgun (WGS) entry which is preliminary data.</text>
</comment>
<evidence type="ECO:0000256" key="7">
    <source>
        <dbReference type="ARBA" id="ARBA00022723"/>
    </source>
</evidence>
<evidence type="ECO:0000256" key="2">
    <source>
        <dbReference type="ARBA" id="ARBA00007957"/>
    </source>
</evidence>
<evidence type="ECO:0000256" key="4">
    <source>
        <dbReference type="ARBA" id="ARBA00020910"/>
    </source>
</evidence>
<dbReference type="Gene3D" id="3.30.1490.190">
    <property type="match status" value="1"/>
</dbReference>
<dbReference type="NCBIfam" id="NF006999">
    <property type="entry name" value="PRK09462.1"/>
    <property type="match status" value="1"/>
</dbReference>
<dbReference type="GO" id="GO:0003700">
    <property type="term" value="F:DNA-binding transcription factor activity"/>
    <property type="evidence" value="ECO:0007669"/>
    <property type="project" value="UniProtKB-UniRule"/>
</dbReference>
<evidence type="ECO:0000256" key="3">
    <source>
        <dbReference type="ARBA" id="ARBA00011738"/>
    </source>
</evidence>
<dbReference type="FunFam" id="3.30.1490.190:FF:000001">
    <property type="entry name" value="Ferric uptake regulation protein"/>
    <property type="match status" value="1"/>
</dbReference>
<evidence type="ECO:0000256" key="6">
    <source>
        <dbReference type="ARBA" id="ARBA00022491"/>
    </source>
</evidence>
<evidence type="ECO:0000256" key="11">
    <source>
        <dbReference type="ARBA" id="ARBA00023125"/>
    </source>
</evidence>
<feature type="binding site" evidence="14">
    <location>
        <position position="109"/>
    </location>
    <ligand>
        <name>Fe cation</name>
        <dbReference type="ChEBI" id="CHEBI:24875"/>
    </ligand>
</feature>
<evidence type="ECO:0000256" key="12">
    <source>
        <dbReference type="ARBA" id="ARBA00023163"/>
    </source>
</evidence>
<accession>A0A839TCJ6</accession>
<dbReference type="PANTHER" id="PTHR33202">
    <property type="entry name" value="ZINC UPTAKE REGULATION PROTEIN"/>
    <property type="match status" value="1"/>
</dbReference>
<keyword evidence="7 13" id="KW-0479">Metal-binding</keyword>
<organism evidence="16 17">
    <name type="scientific">Psychrobacter luti</name>
    <dbReference type="NCBI Taxonomy" id="198481"/>
    <lineage>
        <taxon>Bacteria</taxon>
        <taxon>Pseudomonadati</taxon>
        <taxon>Pseudomonadota</taxon>
        <taxon>Gammaproteobacteria</taxon>
        <taxon>Moraxellales</taxon>
        <taxon>Moraxellaceae</taxon>
        <taxon>Psychrobacter</taxon>
    </lineage>
</organism>
<dbReference type="FunFam" id="1.10.10.10:FF:000007">
    <property type="entry name" value="Ferric uptake regulation protein"/>
    <property type="match status" value="1"/>
</dbReference>
<feature type="binding site" evidence="13">
    <location>
        <position position="94"/>
    </location>
    <ligand>
        <name>Zn(2+)</name>
        <dbReference type="ChEBI" id="CHEBI:29105"/>
    </ligand>
</feature>
<comment type="similarity">
    <text evidence="2 15">Belongs to the Fur family.</text>
</comment>
<feature type="binding site" evidence="13">
    <location>
        <position position="139"/>
    </location>
    <ligand>
        <name>Zn(2+)</name>
        <dbReference type="ChEBI" id="CHEBI:29105"/>
    </ligand>
</feature>
<dbReference type="EMBL" id="JACHXL010000002">
    <property type="protein sequence ID" value="MBB3106760.1"/>
    <property type="molecule type" value="Genomic_DNA"/>
</dbReference>
<dbReference type="Pfam" id="PF01475">
    <property type="entry name" value="FUR"/>
    <property type="match status" value="1"/>
</dbReference>
<keyword evidence="9 14" id="KW-0408">Iron</keyword>
<dbReference type="InterPro" id="IPR002481">
    <property type="entry name" value="FUR"/>
</dbReference>
<feature type="binding site" evidence="14">
    <location>
        <position position="126"/>
    </location>
    <ligand>
        <name>Fe cation</name>
        <dbReference type="ChEBI" id="CHEBI:24875"/>
    </ligand>
</feature>
<dbReference type="RefSeq" id="WP_183619783.1">
    <property type="nucleotide sequence ID" value="NZ_CAJHAH010000001.1"/>
</dbReference>
<feature type="binding site" evidence="13">
    <location>
        <position position="134"/>
    </location>
    <ligand>
        <name>Zn(2+)</name>
        <dbReference type="ChEBI" id="CHEBI:29105"/>
    </ligand>
</feature>
<evidence type="ECO:0000256" key="8">
    <source>
        <dbReference type="ARBA" id="ARBA00022833"/>
    </source>
</evidence>
<evidence type="ECO:0000256" key="13">
    <source>
        <dbReference type="PIRSR" id="PIRSR602481-1"/>
    </source>
</evidence>
<dbReference type="GO" id="GO:0045892">
    <property type="term" value="P:negative regulation of DNA-templated transcription"/>
    <property type="evidence" value="ECO:0007669"/>
    <property type="project" value="TreeGrafter"/>
</dbReference>
<dbReference type="InterPro" id="IPR036390">
    <property type="entry name" value="WH_DNA-bd_sf"/>
</dbReference>
<dbReference type="CDD" id="cd07153">
    <property type="entry name" value="Fur_like"/>
    <property type="match status" value="1"/>
</dbReference>
<dbReference type="PANTHER" id="PTHR33202:SF2">
    <property type="entry name" value="FERRIC UPTAKE REGULATION PROTEIN"/>
    <property type="match status" value="1"/>
</dbReference>
<name>A0A839TCJ6_9GAMM</name>
<comment type="cofactor">
    <cofactor evidence="13">
        <name>Zn(2+)</name>
        <dbReference type="ChEBI" id="CHEBI:29105"/>
    </cofactor>
    <text evidence="13">Binds 1 zinc ion per subunit.</text>
</comment>
<evidence type="ECO:0000313" key="17">
    <source>
        <dbReference type="Proteomes" id="UP000588111"/>
    </source>
</evidence>
<keyword evidence="5 15" id="KW-0963">Cytoplasm</keyword>
<feature type="binding site" evidence="14">
    <location>
        <position position="88"/>
    </location>
    <ligand>
        <name>Fe cation</name>
        <dbReference type="ChEBI" id="CHEBI:24875"/>
    </ligand>
</feature>
<evidence type="ECO:0000313" key="16">
    <source>
        <dbReference type="EMBL" id="MBB3106760.1"/>
    </source>
</evidence>
<dbReference type="GO" id="GO:0008270">
    <property type="term" value="F:zinc ion binding"/>
    <property type="evidence" value="ECO:0007669"/>
    <property type="project" value="TreeGrafter"/>
</dbReference>
<dbReference type="GO" id="GO:0005829">
    <property type="term" value="C:cytosol"/>
    <property type="evidence" value="ECO:0007669"/>
    <property type="project" value="TreeGrafter"/>
</dbReference>
<proteinExistence type="inferred from homology"/>
<evidence type="ECO:0000256" key="5">
    <source>
        <dbReference type="ARBA" id="ARBA00022490"/>
    </source>
</evidence>
<evidence type="ECO:0000256" key="9">
    <source>
        <dbReference type="ARBA" id="ARBA00023004"/>
    </source>
</evidence>
<protein>
    <recommendedName>
        <fullName evidence="4 15">Ferric uptake regulation protein</fullName>
    </recommendedName>
</protein>
<comment type="subunit">
    <text evidence="3 15">Homodimer.</text>
</comment>
<evidence type="ECO:0000256" key="14">
    <source>
        <dbReference type="PIRSR" id="PIRSR602481-2"/>
    </source>
</evidence>
<keyword evidence="12 15" id="KW-0804">Transcription</keyword>
<feature type="binding site" evidence="13">
    <location>
        <position position="97"/>
    </location>
    <ligand>
        <name>Zn(2+)</name>
        <dbReference type="ChEBI" id="CHEBI:29105"/>
    </ligand>
</feature>
<comment type="subcellular location">
    <subcellularLocation>
        <location evidence="1 15">Cytoplasm</location>
    </subcellularLocation>
</comment>